<dbReference type="EMBL" id="NCXO01000028">
    <property type="protein sequence ID" value="OSC33024.1"/>
    <property type="molecule type" value="Genomic_DNA"/>
</dbReference>
<evidence type="ECO:0000256" key="4">
    <source>
        <dbReference type="ARBA" id="ARBA00023163"/>
    </source>
</evidence>
<evidence type="ECO:0000313" key="9">
    <source>
        <dbReference type="Proteomes" id="UP000193577"/>
    </source>
</evidence>
<proteinExistence type="predicted"/>
<sequence length="246" mass="27543">MLEIGHEAATAALTVQPGAHIERHRHRWHQIVYPSRGAVSVTTAAGTWITPANRAIWIPAGQWHQHRFHGQTRFHAVALDPRRYRRVPATPAVVAVNPLLRELIIACSRSVDTGSPAHHRMLAVLHDHLDATDERQPVWLPTPVDERLRQACALVAADLSTPLTLAQIGRRIAVAERTLSRLFRTEFALTYPQWRTQLRLHHALALLAEDQDVTTVAGRCGWATPSAFIDSYRRVLGHTPGKAVRH</sequence>
<reference evidence="8 9" key="1">
    <citation type="submission" date="2017-04" db="EMBL/GenBank/DDBJ databases">
        <title>The new phylogeny of genus Mycobacterium.</title>
        <authorList>
            <person name="Tortoli E."/>
            <person name="Trovato A."/>
            <person name="Cirillo D.M."/>
        </authorList>
    </citation>
    <scope>NUCLEOTIDE SEQUENCE [LARGE SCALE GENOMIC DNA]</scope>
    <source>
        <strain evidence="8 9">KCTC 19819</strain>
    </source>
</reference>
<dbReference type="Pfam" id="PF12833">
    <property type="entry name" value="HTH_18"/>
    <property type="match status" value="1"/>
</dbReference>
<dbReference type="Gene3D" id="1.10.10.60">
    <property type="entry name" value="Homeodomain-like"/>
    <property type="match status" value="1"/>
</dbReference>
<protein>
    <recommendedName>
        <fullName evidence="5">HTH-type transcriptional regulator RipA</fullName>
    </recommendedName>
    <alternativeName>
        <fullName evidence="6">Repressor of iron proteins A</fullName>
    </alternativeName>
</protein>
<dbReference type="Proteomes" id="UP000193577">
    <property type="component" value="Unassembled WGS sequence"/>
</dbReference>
<comment type="caution">
    <text evidence="8">The sequence shown here is derived from an EMBL/GenBank/DDBJ whole genome shotgun (WGS) entry which is preliminary data.</text>
</comment>
<evidence type="ECO:0000313" key="8">
    <source>
        <dbReference type="EMBL" id="OSC33024.1"/>
    </source>
</evidence>
<evidence type="ECO:0000256" key="5">
    <source>
        <dbReference type="ARBA" id="ARBA00074140"/>
    </source>
</evidence>
<dbReference type="SMART" id="SM00342">
    <property type="entry name" value="HTH_ARAC"/>
    <property type="match status" value="1"/>
</dbReference>
<dbReference type="PANTHER" id="PTHR11019:SF199">
    <property type="entry name" value="HTH-TYPE TRANSCRIPTIONAL REGULATOR NIMR"/>
    <property type="match status" value="1"/>
</dbReference>
<keyword evidence="9" id="KW-1185">Reference proteome</keyword>
<dbReference type="Gene3D" id="2.60.120.10">
    <property type="entry name" value="Jelly Rolls"/>
    <property type="match status" value="1"/>
</dbReference>
<keyword evidence="4" id="KW-0804">Transcription</keyword>
<name>A0A7I7S7Y9_9MYCO</name>
<dbReference type="AlphaFoldDB" id="A0A7I7S7Y9"/>
<dbReference type="InterPro" id="IPR013096">
    <property type="entry name" value="Cupin_2"/>
</dbReference>
<dbReference type="Pfam" id="PF07883">
    <property type="entry name" value="Cupin_2"/>
    <property type="match status" value="1"/>
</dbReference>
<dbReference type="GO" id="GO:0003700">
    <property type="term" value="F:DNA-binding transcription factor activity"/>
    <property type="evidence" value="ECO:0007669"/>
    <property type="project" value="InterPro"/>
</dbReference>
<organism evidence="8 9">
    <name type="scientific">Mycolicibacillus koreensis</name>
    <dbReference type="NCBI Taxonomy" id="1069220"/>
    <lineage>
        <taxon>Bacteria</taxon>
        <taxon>Bacillati</taxon>
        <taxon>Actinomycetota</taxon>
        <taxon>Actinomycetes</taxon>
        <taxon>Mycobacteriales</taxon>
        <taxon>Mycobacteriaceae</taxon>
        <taxon>Mycolicibacillus</taxon>
    </lineage>
</organism>
<dbReference type="RefSeq" id="WP_085304330.1">
    <property type="nucleotide sequence ID" value="NZ_AP022594.1"/>
</dbReference>
<dbReference type="InterPro" id="IPR014710">
    <property type="entry name" value="RmlC-like_jellyroll"/>
</dbReference>
<evidence type="ECO:0000256" key="1">
    <source>
        <dbReference type="ARBA" id="ARBA00022491"/>
    </source>
</evidence>
<dbReference type="SUPFAM" id="SSF46689">
    <property type="entry name" value="Homeodomain-like"/>
    <property type="match status" value="1"/>
</dbReference>
<dbReference type="InterPro" id="IPR018060">
    <property type="entry name" value="HTH_AraC"/>
</dbReference>
<dbReference type="PANTHER" id="PTHR11019">
    <property type="entry name" value="HTH-TYPE TRANSCRIPTIONAL REGULATOR NIMR"/>
    <property type="match status" value="1"/>
</dbReference>
<dbReference type="InterPro" id="IPR011051">
    <property type="entry name" value="RmlC_Cupin_sf"/>
</dbReference>
<dbReference type="GO" id="GO:0043565">
    <property type="term" value="F:sequence-specific DNA binding"/>
    <property type="evidence" value="ECO:0007669"/>
    <property type="project" value="InterPro"/>
</dbReference>
<keyword evidence="3" id="KW-0238">DNA-binding</keyword>
<accession>A0A7I7S7Y9</accession>
<dbReference type="SUPFAM" id="SSF51182">
    <property type="entry name" value="RmlC-like cupins"/>
    <property type="match status" value="1"/>
</dbReference>
<dbReference type="OrthoDB" id="2039152at2"/>
<dbReference type="InterPro" id="IPR009057">
    <property type="entry name" value="Homeodomain-like_sf"/>
</dbReference>
<dbReference type="CDD" id="cd06124">
    <property type="entry name" value="cupin_NimR-like_N"/>
    <property type="match status" value="1"/>
</dbReference>
<evidence type="ECO:0000256" key="2">
    <source>
        <dbReference type="ARBA" id="ARBA00023015"/>
    </source>
</evidence>
<keyword evidence="1" id="KW-0678">Repressor</keyword>
<feature type="domain" description="HTH araC/xylS-type" evidence="7">
    <location>
        <begin position="149"/>
        <end position="246"/>
    </location>
</feature>
<dbReference type="PROSITE" id="PS01124">
    <property type="entry name" value="HTH_ARAC_FAMILY_2"/>
    <property type="match status" value="1"/>
</dbReference>
<dbReference type="FunFam" id="1.10.10.60:FF:000132">
    <property type="entry name" value="AraC family transcriptional regulator"/>
    <property type="match status" value="1"/>
</dbReference>
<keyword evidence="2" id="KW-0805">Transcription regulation</keyword>
<gene>
    <name evidence="8" type="ORF">B8W67_12690</name>
</gene>
<evidence type="ECO:0000259" key="7">
    <source>
        <dbReference type="PROSITE" id="PS01124"/>
    </source>
</evidence>
<evidence type="ECO:0000256" key="6">
    <source>
        <dbReference type="ARBA" id="ARBA00079449"/>
    </source>
</evidence>
<evidence type="ECO:0000256" key="3">
    <source>
        <dbReference type="ARBA" id="ARBA00023125"/>
    </source>
</evidence>